<reference evidence="2" key="1">
    <citation type="submission" date="2023-10" db="EMBL/GenBank/DDBJ databases">
        <authorList>
            <person name="Chen Y."/>
            <person name="Shah S."/>
            <person name="Dougan E. K."/>
            <person name="Thang M."/>
            <person name="Chan C."/>
        </authorList>
    </citation>
    <scope>NUCLEOTIDE SEQUENCE [LARGE SCALE GENOMIC DNA]</scope>
</reference>
<evidence type="ECO:0000256" key="1">
    <source>
        <dbReference type="SAM" id="MobiDB-lite"/>
    </source>
</evidence>
<feature type="non-terminal residue" evidence="2">
    <location>
        <position position="54"/>
    </location>
</feature>
<gene>
    <name evidence="2" type="ORF">PCOR1329_LOCUS3703</name>
</gene>
<evidence type="ECO:0000313" key="2">
    <source>
        <dbReference type="EMBL" id="CAK0793394.1"/>
    </source>
</evidence>
<sequence>PPPAQPCRLDVSPPWWRWRAARHPSWCTRPLGWLAQAQTSSTRRGSPSSGARRG</sequence>
<dbReference type="EMBL" id="CAUYUJ010000954">
    <property type="protein sequence ID" value="CAK0793394.1"/>
    <property type="molecule type" value="Genomic_DNA"/>
</dbReference>
<accession>A0ABN9PNU9</accession>
<proteinExistence type="predicted"/>
<dbReference type="Proteomes" id="UP001189429">
    <property type="component" value="Unassembled WGS sequence"/>
</dbReference>
<comment type="caution">
    <text evidence="2">The sequence shown here is derived from an EMBL/GenBank/DDBJ whole genome shotgun (WGS) entry which is preliminary data.</text>
</comment>
<feature type="compositionally biased region" description="Low complexity" evidence="1">
    <location>
        <begin position="40"/>
        <end position="54"/>
    </location>
</feature>
<feature type="region of interest" description="Disordered" evidence="1">
    <location>
        <begin position="35"/>
        <end position="54"/>
    </location>
</feature>
<feature type="non-terminal residue" evidence="2">
    <location>
        <position position="1"/>
    </location>
</feature>
<protein>
    <submittedName>
        <fullName evidence="2">Uncharacterized protein</fullName>
    </submittedName>
</protein>
<organism evidence="2 3">
    <name type="scientific">Prorocentrum cordatum</name>
    <dbReference type="NCBI Taxonomy" id="2364126"/>
    <lineage>
        <taxon>Eukaryota</taxon>
        <taxon>Sar</taxon>
        <taxon>Alveolata</taxon>
        <taxon>Dinophyceae</taxon>
        <taxon>Prorocentrales</taxon>
        <taxon>Prorocentraceae</taxon>
        <taxon>Prorocentrum</taxon>
    </lineage>
</organism>
<name>A0ABN9PNU9_9DINO</name>
<keyword evidence="3" id="KW-1185">Reference proteome</keyword>
<evidence type="ECO:0000313" key="3">
    <source>
        <dbReference type="Proteomes" id="UP001189429"/>
    </source>
</evidence>